<feature type="compositionally biased region" description="Polar residues" evidence="1">
    <location>
        <begin position="8"/>
        <end position="20"/>
    </location>
</feature>
<proteinExistence type="predicted"/>
<dbReference type="Proteomes" id="UP000295197">
    <property type="component" value="Unassembled WGS sequence"/>
</dbReference>
<feature type="region of interest" description="Disordered" evidence="1">
    <location>
        <begin position="1"/>
        <end position="22"/>
    </location>
</feature>
<name>A0A4R3W0G4_9SPHI</name>
<accession>A0A4R3W0G4</accession>
<evidence type="ECO:0000313" key="3">
    <source>
        <dbReference type="Proteomes" id="UP000295197"/>
    </source>
</evidence>
<dbReference type="AlphaFoldDB" id="A0A4R3W0G4"/>
<dbReference type="RefSeq" id="WP_207895694.1">
    <property type="nucleotide sequence ID" value="NZ_SMBZ01000010.1"/>
</dbReference>
<keyword evidence="3" id="KW-1185">Reference proteome</keyword>
<organism evidence="2 3">
    <name type="scientific">Sphingobacterium alimentarium</name>
    <dbReference type="NCBI Taxonomy" id="797292"/>
    <lineage>
        <taxon>Bacteria</taxon>
        <taxon>Pseudomonadati</taxon>
        <taxon>Bacteroidota</taxon>
        <taxon>Sphingobacteriia</taxon>
        <taxon>Sphingobacteriales</taxon>
        <taxon>Sphingobacteriaceae</taxon>
        <taxon>Sphingobacterium</taxon>
    </lineage>
</organism>
<evidence type="ECO:0000313" key="2">
    <source>
        <dbReference type="EMBL" id="TCV18672.1"/>
    </source>
</evidence>
<protein>
    <submittedName>
        <fullName evidence="2">Uncharacterized protein</fullName>
    </submittedName>
</protein>
<sequence>MDIRKNNENLTGTNTNVQSNAKHKRIPRVLQKQILLALSHYPELENTCIRFVFTRKLKSSIMAARPVVKSLLGPRDKRVYEILISPNFKLKHSILPIHQVEDSVLVGWIGHELGHIMDYEQRSTLGVARFGLLYWLSKRYIRKAERVADTFAVNRGMAPYILATKDFILGHTELPQKYKDKIARLYLSPDDIVELVANLEDRNKEVRDQIIKEETEIVEEIISEKST</sequence>
<dbReference type="EMBL" id="SMBZ01000010">
    <property type="protein sequence ID" value="TCV18672.1"/>
    <property type="molecule type" value="Genomic_DNA"/>
</dbReference>
<evidence type="ECO:0000256" key="1">
    <source>
        <dbReference type="SAM" id="MobiDB-lite"/>
    </source>
</evidence>
<reference evidence="2 3" key="1">
    <citation type="submission" date="2019-03" db="EMBL/GenBank/DDBJ databases">
        <title>Genomic Encyclopedia of Type Strains, Phase IV (KMG-IV): sequencing the most valuable type-strain genomes for metagenomic binning, comparative biology and taxonomic classification.</title>
        <authorList>
            <person name="Goeker M."/>
        </authorList>
    </citation>
    <scope>NUCLEOTIDE SEQUENCE [LARGE SCALE GENOMIC DNA]</scope>
    <source>
        <strain evidence="2 3">DSM 22362</strain>
    </source>
</reference>
<gene>
    <name evidence="2" type="ORF">EDC17_101075</name>
</gene>
<comment type="caution">
    <text evidence="2">The sequence shown here is derived from an EMBL/GenBank/DDBJ whole genome shotgun (WGS) entry which is preliminary data.</text>
</comment>